<dbReference type="EnsemblPlants" id="QL93p0473_0006:mrna">
    <property type="protein sequence ID" value="QL93p0473_0006:mrna"/>
    <property type="gene ID" value="QL93p0473_0006"/>
</dbReference>
<dbReference type="AlphaFoldDB" id="A0A7N2N7C3"/>
<evidence type="ECO:0000313" key="2">
    <source>
        <dbReference type="Proteomes" id="UP000594261"/>
    </source>
</evidence>
<name>A0A7N2N7C3_QUELO</name>
<protein>
    <submittedName>
        <fullName evidence="1">Uncharacterized protein</fullName>
    </submittedName>
</protein>
<accession>A0A7N2N7C3</accession>
<organism evidence="1 2">
    <name type="scientific">Quercus lobata</name>
    <name type="common">Valley oak</name>
    <dbReference type="NCBI Taxonomy" id="97700"/>
    <lineage>
        <taxon>Eukaryota</taxon>
        <taxon>Viridiplantae</taxon>
        <taxon>Streptophyta</taxon>
        <taxon>Embryophyta</taxon>
        <taxon>Tracheophyta</taxon>
        <taxon>Spermatophyta</taxon>
        <taxon>Magnoliopsida</taxon>
        <taxon>eudicotyledons</taxon>
        <taxon>Gunneridae</taxon>
        <taxon>Pentapetalae</taxon>
        <taxon>rosids</taxon>
        <taxon>fabids</taxon>
        <taxon>Fagales</taxon>
        <taxon>Fagaceae</taxon>
        <taxon>Quercus</taxon>
    </lineage>
</organism>
<dbReference type="InParanoid" id="A0A7N2N7C3"/>
<keyword evidence="2" id="KW-1185">Reference proteome</keyword>
<sequence>MLSAVVVPPLPSKSASCRTPEDCLATPLLASFLMARMGCCKAAALVGLEEPDTPIALSLRGRLWAAAAVCRKVGGSCNWNEYNLNPLTRNNWRASLVPAAAVIPAPIAYIKVVAVKKLVVEPWAWLAGPPHRVYWSGRAFPSGEPHALHWACRGTRTFTLKKLECSKQAFARIH</sequence>
<dbReference type="Gramene" id="QL93p0473_0006:mrna">
    <property type="protein sequence ID" value="QL93p0473_0006:mrna"/>
    <property type="gene ID" value="QL93p0473_0006"/>
</dbReference>
<evidence type="ECO:0000313" key="1">
    <source>
        <dbReference type="EnsemblPlants" id="QL93p0473_0006:mrna"/>
    </source>
</evidence>
<reference evidence="1" key="1">
    <citation type="submission" date="2021-01" db="UniProtKB">
        <authorList>
            <consortium name="EnsemblPlants"/>
        </authorList>
    </citation>
    <scope>IDENTIFICATION</scope>
</reference>
<dbReference type="Proteomes" id="UP000594261">
    <property type="component" value="Unassembled WGS sequence"/>
</dbReference>
<proteinExistence type="predicted"/>